<name>A0A6J4KGL4_9ACTN</name>
<feature type="compositionally biased region" description="Basic residues" evidence="1">
    <location>
        <begin position="41"/>
        <end position="59"/>
    </location>
</feature>
<accession>A0A6J4KGL4</accession>
<organism evidence="2">
    <name type="scientific">uncultured Friedmanniella sp</name>
    <dbReference type="NCBI Taxonomy" id="335381"/>
    <lineage>
        <taxon>Bacteria</taxon>
        <taxon>Bacillati</taxon>
        <taxon>Actinomycetota</taxon>
        <taxon>Actinomycetes</taxon>
        <taxon>Propionibacteriales</taxon>
        <taxon>Nocardioidaceae</taxon>
        <taxon>Friedmanniella</taxon>
        <taxon>environmental samples</taxon>
    </lineage>
</organism>
<feature type="non-terminal residue" evidence="2">
    <location>
        <position position="1"/>
    </location>
</feature>
<feature type="compositionally biased region" description="Basic residues" evidence="1">
    <location>
        <begin position="10"/>
        <end position="19"/>
    </location>
</feature>
<gene>
    <name evidence="2" type="ORF">AVDCRST_MAG48-1663</name>
</gene>
<protein>
    <submittedName>
        <fullName evidence="2">Uncharacterized protein</fullName>
    </submittedName>
</protein>
<reference evidence="2" key="1">
    <citation type="submission" date="2020-02" db="EMBL/GenBank/DDBJ databases">
        <authorList>
            <person name="Meier V. D."/>
        </authorList>
    </citation>
    <scope>NUCLEOTIDE SEQUENCE</scope>
    <source>
        <strain evidence="2">AVDCRST_MAG48</strain>
    </source>
</reference>
<dbReference type="AlphaFoldDB" id="A0A6J4KGL4"/>
<proteinExistence type="predicted"/>
<dbReference type="EMBL" id="CADCTS010000240">
    <property type="protein sequence ID" value="CAA9305414.1"/>
    <property type="molecule type" value="Genomic_DNA"/>
</dbReference>
<evidence type="ECO:0000256" key="1">
    <source>
        <dbReference type="SAM" id="MobiDB-lite"/>
    </source>
</evidence>
<evidence type="ECO:0000313" key="2">
    <source>
        <dbReference type="EMBL" id="CAA9305414.1"/>
    </source>
</evidence>
<feature type="region of interest" description="Disordered" evidence="1">
    <location>
        <begin position="1"/>
        <end position="87"/>
    </location>
</feature>
<sequence length="131" mass="14327">GHADETAPHPVHRPARLRRGPGGSGVRLPRRGLARADHRPPHQRVRRRGAVGAGRRLRPGRPAVGGGGLGLRAAGRAGRRLPHPAEPRLRRGHRRARLLRRAVPLRGHDLLLLHLAAAAGWAHGHRLRPRL</sequence>
<feature type="non-terminal residue" evidence="2">
    <location>
        <position position="131"/>
    </location>
</feature>